<dbReference type="PANTHER" id="PTHR44013">
    <property type="entry name" value="ZINC-TYPE ALCOHOL DEHYDROGENASE-LIKE PROTEIN C16A3.02C"/>
    <property type="match status" value="1"/>
</dbReference>
<comment type="caution">
    <text evidence="2">The sequence shown here is derived from an EMBL/GenBank/DDBJ whole genome shotgun (WGS) entry which is preliminary data.</text>
</comment>
<dbReference type="EMBL" id="BSSQ01000018">
    <property type="protein sequence ID" value="GLX70401.1"/>
    <property type="molecule type" value="Genomic_DNA"/>
</dbReference>
<dbReference type="Pfam" id="PF13602">
    <property type="entry name" value="ADH_zinc_N_2"/>
    <property type="match status" value="1"/>
</dbReference>
<accession>A0ABQ6GLB9</accession>
<dbReference type="CDD" id="cd08267">
    <property type="entry name" value="MDR1"/>
    <property type="match status" value="1"/>
</dbReference>
<keyword evidence="3" id="KW-1185">Reference proteome</keyword>
<dbReference type="InterPro" id="IPR013154">
    <property type="entry name" value="ADH-like_N"/>
</dbReference>
<evidence type="ECO:0000313" key="2">
    <source>
        <dbReference type="EMBL" id="GLX70401.1"/>
    </source>
</evidence>
<dbReference type="SUPFAM" id="SSF51735">
    <property type="entry name" value="NAD(P)-binding Rossmann-fold domains"/>
    <property type="match status" value="1"/>
</dbReference>
<evidence type="ECO:0000313" key="3">
    <source>
        <dbReference type="Proteomes" id="UP001157114"/>
    </source>
</evidence>
<evidence type="ECO:0000259" key="1">
    <source>
        <dbReference type="SMART" id="SM00829"/>
    </source>
</evidence>
<reference evidence="2 3" key="1">
    <citation type="submission" date="2023-03" db="EMBL/GenBank/DDBJ databases">
        <title>Draft genome sequence of the bacteria which degrade cell wall of Tricholomamatutake.</title>
        <authorList>
            <person name="Konishi Y."/>
            <person name="Fukuta Y."/>
            <person name="Shirasaka N."/>
        </authorList>
    </citation>
    <scope>NUCLEOTIDE SEQUENCE [LARGE SCALE GENOMIC DNA]</scope>
    <source>
        <strain evidence="3">mu1</strain>
    </source>
</reference>
<dbReference type="InterPro" id="IPR011032">
    <property type="entry name" value="GroES-like_sf"/>
</dbReference>
<name>A0ABQ6GLB9_9BACL</name>
<dbReference type="SUPFAM" id="SSF50129">
    <property type="entry name" value="GroES-like"/>
    <property type="match status" value="1"/>
</dbReference>
<dbReference type="Gene3D" id="3.90.180.10">
    <property type="entry name" value="Medium-chain alcohol dehydrogenases, catalytic domain"/>
    <property type="match status" value="1"/>
</dbReference>
<dbReference type="InterPro" id="IPR020843">
    <property type="entry name" value="ER"/>
</dbReference>
<proteinExistence type="predicted"/>
<dbReference type="Pfam" id="PF08240">
    <property type="entry name" value="ADH_N"/>
    <property type="match status" value="1"/>
</dbReference>
<feature type="domain" description="Enoyl reductase (ER)" evidence="1">
    <location>
        <begin position="13"/>
        <end position="297"/>
    </location>
</feature>
<dbReference type="InterPro" id="IPR036291">
    <property type="entry name" value="NAD(P)-bd_dom_sf"/>
</dbReference>
<dbReference type="Gene3D" id="3.40.50.720">
    <property type="entry name" value="NAD(P)-binding Rossmann-like Domain"/>
    <property type="match status" value="1"/>
</dbReference>
<dbReference type="SMART" id="SM00829">
    <property type="entry name" value="PKS_ER"/>
    <property type="match status" value="1"/>
</dbReference>
<gene>
    <name evidence="2" type="ORF">MU1_47470</name>
</gene>
<dbReference type="PANTHER" id="PTHR44013:SF1">
    <property type="entry name" value="ZINC-TYPE ALCOHOL DEHYDROGENASE-LIKE PROTEIN C16A3.02C"/>
    <property type="match status" value="1"/>
</dbReference>
<organism evidence="2 3">
    <name type="scientific">Paenibacillus glycanilyticus</name>
    <dbReference type="NCBI Taxonomy" id="126569"/>
    <lineage>
        <taxon>Bacteria</taxon>
        <taxon>Bacillati</taxon>
        <taxon>Bacillota</taxon>
        <taxon>Bacilli</taxon>
        <taxon>Bacillales</taxon>
        <taxon>Paenibacillaceae</taxon>
        <taxon>Paenibacillus</taxon>
    </lineage>
</organism>
<protein>
    <submittedName>
        <fullName evidence="2">NADPH:quinone oxidoreductase</fullName>
    </submittedName>
</protein>
<sequence>MPIPKDNEVRIKIHAAVVTPSDCAFRRADPSFIRFMYGLRRPKYSILGVEFAGEIESVGKTVTAFQPGDQVYGISPSSFGAHAEYVCLPEDTPIFRKPDNATYEEAAGLCDGALTALIFLRDKANLQPGQKVLINGASGAVGAYAVQLAKYYGAEVTGVCGSGNTEKVKSFGADHLIDYTRVDFTRNGQLYDVIFDAVGKRSFPQCKDALTPTGMYLTTVPSPGVMLDMLRTSRSSGKKAVFTAAGLQQNKANLAFLKKLYEAGRFMPVIDRRYSLDQVAEAHKYVETGHKAGNVIIYSTEESAGC</sequence>
<dbReference type="Proteomes" id="UP001157114">
    <property type="component" value="Unassembled WGS sequence"/>
</dbReference>
<dbReference type="InterPro" id="IPR052733">
    <property type="entry name" value="Chloroplast_QOR"/>
</dbReference>